<dbReference type="InterPro" id="IPR030965">
    <property type="entry name" value="SagB-rel_DH_2"/>
</dbReference>
<dbReference type="Pfam" id="PF00881">
    <property type="entry name" value="Nitroreductase"/>
    <property type="match status" value="1"/>
</dbReference>
<dbReference type="SUPFAM" id="SSF55469">
    <property type="entry name" value="FMN-dependent nitroreductase-like"/>
    <property type="match status" value="1"/>
</dbReference>
<dbReference type="NCBIfam" id="TIGR04511">
    <property type="entry name" value="SagB_rel_DH_2"/>
    <property type="match status" value="1"/>
</dbReference>
<evidence type="ECO:0000259" key="1">
    <source>
        <dbReference type="Pfam" id="PF00881"/>
    </source>
</evidence>
<keyword evidence="3" id="KW-1185">Reference proteome</keyword>
<dbReference type="Gene3D" id="3.40.109.10">
    <property type="entry name" value="NADH Oxidase"/>
    <property type="match status" value="1"/>
</dbReference>
<evidence type="ECO:0000313" key="3">
    <source>
        <dbReference type="Proteomes" id="UP001209922"/>
    </source>
</evidence>
<dbReference type="PANTHER" id="PTHR43745">
    <property type="entry name" value="NITROREDUCTASE MJ1384-RELATED"/>
    <property type="match status" value="1"/>
</dbReference>
<dbReference type="InterPro" id="IPR020051">
    <property type="entry name" value="SagB-type_dehydrogenase"/>
</dbReference>
<dbReference type="NCBIfam" id="TIGR03605">
    <property type="entry name" value="antibiot_sagB"/>
    <property type="match status" value="1"/>
</dbReference>
<protein>
    <submittedName>
        <fullName evidence="2">Peptide maturation dehydrogenase</fullName>
    </submittedName>
</protein>
<dbReference type="InterPro" id="IPR052544">
    <property type="entry name" value="Bacteriocin_Proc_Enz"/>
</dbReference>
<evidence type="ECO:0000313" key="2">
    <source>
        <dbReference type="EMBL" id="MCW4474265.1"/>
    </source>
</evidence>
<sequence length="388" mass="42501">MEVRRCASVYFEPREQVQLDLSQLLAGTNGMVRTVSWYALAPHLETPVPVSEQQMLLLGRLSSLQWQPVEPASVEALADLVRLGLVIDSRAQDCAFACADAEVRKDNWWPLAALLHRQGRWQSVDSVEALESAGLVTLEGLRDRLGAPPPSGPSGDCRVLPLPVPARTPFDALLACRATCRNFDTGRGLELELLSQMLKRVFGVAGVLEARGDTEFAKKGSPSAGGLHPTEAYLMVRRVEGIAEGLYHYQPRGHALVPLPSLGEALDSLAMRWLSGQHWFADAPVLVVMAPRFRRTFWKYRNHSKAYRAVVLDVGHLSQTLYLAATDLGLGAFVTAAINERDIERSLALTALGDGPLAVAGFGWRRDMLEVAEFDPGGEIWDMQPSAS</sequence>
<dbReference type="PANTHER" id="PTHR43745:SF2">
    <property type="entry name" value="NITROREDUCTASE MJ1384-RELATED"/>
    <property type="match status" value="1"/>
</dbReference>
<organism evidence="2 3">
    <name type="scientific">Xanthomonas chitinilytica</name>
    <dbReference type="NCBI Taxonomy" id="2989819"/>
    <lineage>
        <taxon>Bacteria</taxon>
        <taxon>Pseudomonadati</taxon>
        <taxon>Pseudomonadota</taxon>
        <taxon>Gammaproteobacteria</taxon>
        <taxon>Lysobacterales</taxon>
        <taxon>Lysobacteraceae</taxon>
        <taxon>Xanthomonas</taxon>
    </lineage>
</organism>
<dbReference type="InterPro" id="IPR000415">
    <property type="entry name" value="Nitroreductase-like"/>
</dbReference>
<name>A0ABT3K0K6_9XANT</name>
<gene>
    <name evidence="2" type="ORF">OK345_17400</name>
</gene>
<dbReference type="RefSeq" id="WP_265129269.1">
    <property type="nucleotide sequence ID" value="NZ_JAPCHY010000022.1"/>
</dbReference>
<comment type="caution">
    <text evidence="2">The sequence shown here is derived from an EMBL/GenBank/DDBJ whole genome shotgun (WGS) entry which is preliminary data.</text>
</comment>
<dbReference type="InterPro" id="IPR029479">
    <property type="entry name" value="Nitroreductase"/>
</dbReference>
<dbReference type="Proteomes" id="UP001209922">
    <property type="component" value="Unassembled WGS sequence"/>
</dbReference>
<reference evidence="2 3" key="1">
    <citation type="submission" date="2022-10" db="EMBL/GenBank/DDBJ databases">
        <title>Xanthomonas sp. H13-6.</title>
        <authorList>
            <person name="Liu X."/>
            <person name="Deng Z."/>
            <person name="Jiang Y."/>
            <person name="Yu T."/>
            <person name="Ai J."/>
        </authorList>
    </citation>
    <scope>NUCLEOTIDE SEQUENCE [LARGE SCALE GENOMIC DNA]</scope>
    <source>
        <strain evidence="2 3">H13-6</strain>
    </source>
</reference>
<proteinExistence type="predicted"/>
<feature type="domain" description="Nitroreductase" evidence="1">
    <location>
        <begin position="177"/>
        <end position="364"/>
    </location>
</feature>
<dbReference type="EMBL" id="JAPCHY010000022">
    <property type="protein sequence ID" value="MCW4474265.1"/>
    <property type="molecule type" value="Genomic_DNA"/>
</dbReference>
<accession>A0ABT3K0K6</accession>
<dbReference type="CDD" id="cd02142">
    <property type="entry name" value="McbC_SagB-like_oxidoreductase"/>
    <property type="match status" value="1"/>
</dbReference>